<dbReference type="HOGENOM" id="CLU_1370384_0_0_9"/>
<evidence type="ECO:0000313" key="2">
    <source>
        <dbReference type="Proteomes" id="UP000006437"/>
    </source>
</evidence>
<evidence type="ECO:0008006" key="3">
    <source>
        <dbReference type="Google" id="ProtNLM"/>
    </source>
</evidence>
<gene>
    <name evidence="1" type="ORF">HMPREF9629_02076</name>
</gene>
<dbReference type="Proteomes" id="UP000006437">
    <property type="component" value="Unassembled WGS sequence"/>
</dbReference>
<dbReference type="PATRIC" id="fig|796937.3.peg.1288"/>
<dbReference type="BioCyc" id="EBAC796937-HMP:GMGH-2100-MONOMER"/>
<evidence type="ECO:0000313" key="1">
    <source>
        <dbReference type="EMBL" id="EHL14751.1"/>
    </source>
</evidence>
<dbReference type="EMBL" id="AFZE01000022">
    <property type="protein sequence ID" value="EHL14751.1"/>
    <property type="molecule type" value="Genomic_DNA"/>
</dbReference>
<comment type="caution">
    <text evidence="1">The sequence shown here is derived from an EMBL/GenBank/DDBJ whole genome shotgun (WGS) entry which is preliminary data.</text>
</comment>
<proteinExistence type="predicted"/>
<organism evidence="1 2">
    <name type="scientific">Peptoanaerobacter stomatis</name>
    <dbReference type="NCBI Taxonomy" id="796937"/>
    <lineage>
        <taxon>Bacteria</taxon>
        <taxon>Bacillati</taxon>
        <taxon>Bacillota</taxon>
        <taxon>Clostridia</taxon>
        <taxon>Peptostreptococcales</taxon>
        <taxon>Filifactoraceae</taxon>
        <taxon>Peptoanaerobacter</taxon>
    </lineage>
</organism>
<dbReference type="RefSeq" id="WP_009526292.1">
    <property type="nucleotide sequence ID" value="NZ_JH414567.1"/>
</dbReference>
<protein>
    <recommendedName>
        <fullName evidence="3">ATP synthase, subunit E</fullName>
    </recommendedName>
</protein>
<sequence length="200" mass="23714">MITIEDKIESFKKIINEDIKSSYDAEIQKIKQETEDIIRTYKAKKYEDIERIKRDYALKLETKTDRIHSKTQKEGQNIILAANKQIYDDFFKALKEELKSEYLGKEGETYLKRTLEVAKKDVKSDDTIYVFEKSYERDMPIIQDILGGVDIQKSDNIRIGGFEVENKERTYRLNYSVDFLLDNKYKDILTKLKQELDIRA</sequence>
<dbReference type="SUPFAM" id="SSF160527">
    <property type="entry name" value="V-type ATPase subunit E-like"/>
    <property type="match status" value="1"/>
</dbReference>
<dbReference type="AlphaFoldDB" id="G9X0Z0"/>
<accession>G9X0Z0</accession>
<reference evidence="1 2" key="1">
    <citation type="submission" date="2011-08" db="EMBL/GenBank/DDBJ databases">
        <title>The Genome Sequence of Eubacteriaceae bacterium ACC19a.</title>
        <authorList>
            <consortium name="The Broad Institute Genome Sequencing Platform"/>
            <person name="Earl A."/>
            <person name="Ward D."/>
            <person name="Feldgarden M."/>
            <person name="Gevers D."/>
            <person name="Sizova M."/>
            <person name="Hazen A."/>
            <person name="Epstein S."/>
            <person name="Young S.K."/>
            <person name="Zeng Q."/>
            <person name="Gargeya S."/>
            <person name="Fitzgerald M."/>
            <person name="Haas B."/>
            <person name="Abouelleil A."/>
            <person name="Alvarado L."/>
            <person name="Arachchi H.M."/>
            <person name="Berlin A."/>
            <person name="Brown A."/>
            <person name="Chapman S.B."/>
            <person name="Chen Z."/>
            <person name="Dunbar C."/>
            <person name="Freedman E."/>
            <person name="Gearin G."/>
            <person name="Gellesch M."/>
            <person name="Goldberg J."/>
            <person name="Griggs A."/>
            <person name="Gujja S."/>
            <person name="Heiman D."/>
            <person name="Howarth C."/>
            <person name="Larson L."/>
            <person name="Lui A."/>
            <person name="MacDonald P.J.P."/>
            <person name="Montmayeur A."/>
            <person name="Murphy C."/>
            <person name="Neiman D."/>
            <person name="Pearson M."/>
            <person name="Priest M."/>
            <person name="Roberts A."/>
            <person name="Saif S."/>
            <person name="Shea T."/>
            <person name="Shenoy N."/>
            <person name="Sisk P."/>
            <person name="Stolte C."/>
            <person name="Sykes S."/>
            <person name="Wortman J."/>
            <person name="Nusbaum C."/>
            <person name="Birren B."/>
        </authorList>
    </citation>
    <scope>NUCLEOTIDE SEQUENCE [LARGE SCALE GENOMIC DNA]</scope>
    <source>
        <strain evidence="1 2">ACC19a</strain>
    </source>
</reference>
<name>G9X0Z0_9FIRM</name>